<dbReference type="AlphaFoldDB" id="W8X970"/>
<reference evidence="1 2" key="1">
    <citation type="journal article" date="2014" name="BMC Microbiol.">
        <title>The oxygen-independent metabolism of cyclic monoterpenes in Castellaniella defragrans 65Phen.</title>
        <authorList>
            <person name="Petasch J."/>
            <person name="Disch E.M."/>
            <person name="Markert S."/>
            <person name="Becher D."/>
            <person name="Schweder T."/>
            <person name="Huttel B."/>
            <person name="Reinhardt R."/>
            <person name="Harder J."/>
        </authorList>
    </citation>
    <scope>NUCLEOTIDE SEQUENCE [LARGE SCALE GENOMIC DNA]</scope>
    <source>
        <strain evidence="1">65Phen</strain>
    </source>
</reference>
<organism evidence="1 2">
    <name type="scientific">Castellaniella defragrans (strain DSM 12143 / CCUG 39792 / 65Phen)</name>
    <name type="common">Alcaligenes defragrans</name>
    <dbReference type="NCBI Taxonomy" id="1437824"/>
    <lineage>
        <taxon>Bacteria</taxon>
        <taxon>Pseudomonadati</taxon>
        <taxon>Pseudomonadota</taxon>
        <taxon>Betaproteobacteria</taxon>
        <taxon>Burkholderiales</taxon>
        <taxon>Alcaligenaceae</taxon>
        <taxon>Castellaniella</taxon>
    </lineage>
</organism>
<dbReference type="STRING" id="1437824.BN940_09246"/>
<proteinExistence type="predicted"/>
<dbReference type="EMBL" id="HG916765">
    <property type="protein sequence ID" value="CDM24310.1"/>
    <property type="molecule type" value="Genomic_DNA"/>
</dbReference>
<dbReference type="Proteomes" id="UP000019805">
    <property type="component" value="Chromosome"/>
</dbReference>
<accession>W8X970</accession>
<dbReference type="KEGG" id="cdn:BN940_09246"/>
<keyword evidence="2" id="KW-1185">Reference proteome</keyword>
<gene>
    <name evidence="1" type="ORF">BN940_09246</name>
</gene>
<name>W8X970_CASD6</name>
<dbReference type="HOGENOM" id="CLU_2877523_0_0_4"/>
<evidence type="ECO:0000313" key="2">
    <source>
        <dbReference type="Proteomes" id="UP000019805"/>
    </source>
</evidence>
<evidence type="ECO:0000313" key="1">
    <source>
        <dbReference type="EMBL" id="CDM24310.1"/>
    </source>
</evidence>
<protein>
    <submittedName>
        <fullName evidence="1">Uncharacterized protein</fullName>
    </submittedName>
</protein>
<sequence>MPRIWARARARAQARARARVRTIRRARIDGTSYDPNRHRAAQNRSLAAGACHRMSHGSTTTLR</sequence>